<dbReference type="SUPFAM" id="SSF47413">
    <property type="entry name" value="lambda repressor-like DNA-binding domains"/>
    <property type="match status" value="1"/>
</dbReference>
<dbReference type="InterPro" id="IPR001387">
    <property type="entry name" value="Cro/C1-type_HTH"/>
</dbReference>
<keyword evidence="5" id="KW-1185">Reference proteome</keyword>
<dbReference type="SMART" id="SM00530">
    <property type="entry name" value="HTH_XRE"/>
    <property type="match status" value="1"/>
</dbReference>
<protein>
    <submittedName>
        <fullName evidence="4">Helix-turn-helix</fullName>
    </submittedName>
</protein>
<accession>A0A1M5L138</accession>
<keyword evidence="1" id="KW-0238">DNA-binding</keyword>
<evidence type="ECO:0000313" key="4">
    <source>
        <dbReference type="EMBL" id="SHG58822.1"/>
    </source>
</evidence>
<keyword evidence="2" id="KW-0175">Coiled coil</keyword>
<evidence type="ECO:0000313" key="5">
    <source>
        <dbReference type="Proteomes" id="UP000184074"/>
    </source>
</evidence>
<dbReference type="Pfam" id="PF01381">
    <property type="entry name" value="HTH_3"/>
    <property type="match status" value="1"/>
</dbReference>
<dbReference type="PANTHER" id="PTHR46558:SF13">
    <property type="entry name" value="HTH-TYPE TRANSCRIPTIONAL REGULATOR IMMR"/>
    <property type="match status" value="1"/>
</dbReference>
<evidence type="ECO:0000256" key="1">
    <source>
        <dbReference type="ARBA" id="ARBA00023125"/>
    </source>
</evidence>
<dbReference type="CDD" id="cd00093">
    <property type="entry name" value="HTH_XRE"/>
    <property type="match status" value="1"/>
</dbReference>
<dbReference type="OrthoDB" id="5659783at2"/>
<organism evidence="4 5">
    <name type="scientific">Cognatiyoonia sediminum</name>
    <dbReference type="NCBI Taxonomy" id="1508389"/>
    <lineage>
        <taxon>Bacteria</taxon>
        <taxon>Pseudomonadati</taxon>
        <taxon>Pseudomonadota</taxon>
        <taxon>Alphaproteobacteria</taxon>
        <taxon>Rhodobacterales</taxon>
        <taxon>Paracoccaceae</taxon>
        <taxon>Cognatiyoonia</taxon>
    </lineage>
</organism>
<dbReference type="AlphaFoldDB" id="A0A1M5L138"/>
<dbReference type="EMBL" id="FQXB01000001">
    <property type="protein sequence ID" value="SHG58822.1"/>
    <property type="molecule type" value="Genomic_DNA"/>
</dbReference>
<dbReference type="Gene3D" id="1.10.260.40">
    <property type="entry name" value="lambda repressor-like DNA-binding domains"/>
    <property type="match status" value="1"/>
</dbReference>
<name>A0A1M5L138_9RHOB</name>
<dbReference type="InterPro" id="IPR010982">
    <property type="entry name" value="Lambda_DNA-bd_dom_sf"/>
</dbReference>
<reference evidence="4 5" key="1">
    <citation type="submission" date="2016-11" db="EMBL/GenBank/DDBJ databases">
        <authorList>
            <person name="Jaros S."/>
            <person name="Januszkiewicz K."/>
            <person name="Wedrychowicz H."/>
        </authorList>
    </citation>
    <scope>NUCLEOTIDE SEQUENCE [LARGE SCALE GENOMIC DNA]</scope>
    <source>
        <strain evidence="4 5">DSM 28715</strain>
    </source>
</reference>
<evidence type="ECO:0000256" key="2">
    <source>
        <dbReference type="SAM" id="Coils"/>
    </source>
</evidence>
<feature type="coiled-coil region" evidence="2">
    <location>
        <begin position="102"/>
        <end position="129"/>
    </location>
</feature>
<gene>
    <name evidence="4" type="ORF">SAMN05444003_0042</name>
</gene>
<dbReference type="PROSITE" id="PS50943">
    <property type="entry name" value="HTH_CROC1"/>
    <property type="match status" value="1"/>
</dbReference>
<feature type="domain" description="HTH cro/C1-type" evidence="3">
    <location>
        <begin position="19"/>
        <end position="73"/>
    </location>
</feature>
<evidence type="ECO:0000259" key="3">
    <source>
        <dbReference type="PROSITE" id="PS50943"/>
    </source>
</evidence>
<dbReference type="PANTHER" id="PTHR46558">
    <property type="entry name" value="TRACRIPTIONAL REGULATORY PROTEIN-RELATED-RELATED"/>
    <property type="match status" value="1"/>
</dbReference>
<dbReference type="STRING" id="1508389.SAMN05444003_0042"/>
<proteinExistence type="predicted"/>
<sequence length="131" mass="14449">MTATENWYAEDAATFGDRLAAAREAAGLTQAELAKRLGVKTSVVQAWEDDIKEPRANRLQMLSGMLNVTLSWLLTGQGEGVDGPFDEAGPSDHSMQLLLADIRALRAEMTQSAERMGQLEKRLRKLMEDDV</sequence>
<dbReference type="Proteomes" id="UP000184074">
    <property type="component" value="Unassembled WGS sequence"/>
</dbReference>
<dbReference type="GO" id="GO:0003677">
    <property type="term" value="F:DNA binding"/>
    <property type="evidence" value="ECO:0007669"/>
    <property type="project" value="UniProtKB-KW"/>
</dbReference>